<dbReference type="GO" id="GO:0008168">
    <property type="term" value="F:methyltransferase activity"/>
    <property type="evidence" value="ECO:0007669"/>
    <property type="project" value="UniProtKB-KW"/>
</dbReference>
<dbReference type="PANTHER" id="PTHR22602">
    <property type="entry name" value="TRANSFERASE CAF17, MITOCHONDRIAL-RELATED"/>
    <property type="match status" value="1"/>
</dbReference>
<dbReference type="InterPro" id="IPR057460">
    <property type="entry name" value="CAF17_C"/>
</dbReference>
<dbReference type="GO" id="GO:0016226">
    <property type="term" value="P:iron-sulfur cluster assembly"/>
    <property type="evidence" value="ECO:0007669"/>
    <property type="project" value="TreeGrafter"/>
</dbReference>
<evidence type="ECO:0000256" key="1">
    <source>
        <dbReference type="ARBA" id="ARBA00004173"/>
    </source>
</evidence>
<keyword evidence="7" id="KW-0489">Methyltransferase</keyword>
<protein>
    <submittedName>
        <fullName evidence="7">Aminomethyltransferase folate-binding domain-containing protein</fullName>
    </submittedName>
</protein>
<dbReference type="Gene3D" id="3.30.1360.120">
    <property type="entry name" value="Probable tRNA modification gtpase trme, domain 1"/>
    <property type="match status" value="1"/>
</dbReference>
<dbReference type="Proteomes" id="UP000076727">
    <property type="component" value="Unassembled WGS sequence"/>
</dbReference>
<feature type="domain" description="CAF17 C-terminal" evidence="6">
    <location>
        <begin position="258"/>
        <end position="360"/>
    </location>
</feature>
<feature type="region of interest" description="Disordered" evidence="5">
    <location>
        <begin position="288"/>
        <end position="310"/>
    </location>
</feature>
<dbReference type="GO" id="GO:0032259">
    <property type="term" value="P:methylation"/>
    <property type="evidence" value="ECO:0007669"/>
    <property type="project" value="UniProtKB-KW"/>
</dbReference>
<dbReference type="SUPFAM" id="SSF103025">
    <property type="entry name" value="Folate-binding domain"/>
    <property type="match status" value="1"/>
</dbReference>
<sequence length="368" mass="41336">MLPPSVRGLVRTGPSIARLSNRAVLSVSGSQAVEFLNGILSSSIPVTPTHPHLHFYSAFLHAQGRVLYDAFVYSQANNNGYSQFLIEYDAGPSEAPPLLQMLKRYLLRRKAKIRDVSQEYDVWAAWGSVVDETWDAQRRWLHASSGAIEPVWDNQEDCPWGSKPGVLRDRRAIGMGHRLLVRKDVRPQEASDHDEVLAEDYLLHRITHGVPEGKTDIVPMHAFPMESNLDVMGALDFRKGCFVGQELTVRTYHTGIIRKRILPVLIEPSSGSTLSSQELLSFPPGLEIRAQRTGADDTTPRPRPRGTGKLLSSTKGVGLALLRLEHVAAVENGTAILEMEMDKEKITKWKVTPWWPDWWPRMPENQQT</sequence>
<gene>
    <name evidence="7" type="ORF">DAEQUDRAFT_722814</name>
</gene>
<evidence type="ECO:0000256" key="2">
    <source>
        <dbReference type="ARBA" id="ARBA00022946"/>
    </source>
</evidence>
<dbReference type="Pfam" id="PF25455">
    <property type="entry name" value="Beta-barrel_CAF17_C"/>
    <property type="match status" value="1"/>
</dbReference>
<evidence type="ECO:0000256" key="3">
    <source>
        <dbReference type="ARBA" id="ARBA00023128"/>
    </source>
</evidence>
<keyword evidence="2" id="KW-0809">Transit peptide</keyword>
<dbReference type="NCBIfam" id="TIGR03317">
    <property type="entry name" value="ygfZ_signature"/>
    <property type="match status" value="1"/>
</dbReference>
<evidence type="ECO:0000259" key="6">
    <source>
        <dbReference type="Pfam" id="PF25455"/>
    </source>
</evidence>
<dbReference type="GO" id="GO:0005759">
    <property type="term" value="C:mitochondrial matrix"/>
    <property type="evidence" value="ECO:0007669"/>
    <property type="project" value="TreeGrafter"/>
</dbReference>
<proteinExistence type="inferred from homology"/>
<dbReference type="OrthoDB" id="191995at2759"/>
<name>A0A165SY13_9APHY</name>
<evidence type="ECO:0000256" key="5">
    <source>
        <dbReference type="SAM" id="MobiDB-lite"/>
    </source>
</evidence>
<dbReference type="InterPro" id="IPR045179">
    <property type="entry name" value="YgfZ/GcvT"/>
</dbReference>
<comment type="subcellular location">
    <subcellularLocation>
        <location evidence="1">Mitochondrion</location>
    </subcellularLocation>
</comment>
<dbReference type="InterPro" id="IPR027266">
    <property type="entry name" value="TrmE/GcvT-like"/>
</dbReference>
<dbReference type="PANTHER" id="PTHR22602:SF0">
    <property type="entry name" value="TRANSFERASE CAF17, MITOCHONDRIAL-RELATED"/>
    <property type="match status" value="1"/>
</dbReference>
<evidence type="ECO:0000256" key="4">
    <source>
        <dbReference type="ARBA" id="ARBA00093447"/>
    </source>
</evidence>
<dbReference type="STRING" id="1314783.A0A165SY13"/>
<evidence type="ECO:0000313" key="8">
    <source>
        <dbReference type="Proteomes" id="UP000076727"/>
    </source>
</evidence>
<dbReference type="EMBL" id="KV429040">
    <property type="protein sequence ID" value="KZT72649.1"/>
    <property type="molecule type" value="Genomic_DNA"/>
</dbReference>
<keyword evidence="8" id="KW-1185">Reference proteome</keyword>
<keyword evidence="3" id="KW-0496">Mitochondrion</keyword>
<evidence type="ECO:0000313" key="7">
    <source>
        <dbReference type="EMBL" id="KZT72649.1"/>
    </source>
</evidence>
<reference evidence="7 8" key="1">
    <citation type="journal article" date="2016" name="Mol. Biol. Evol.">
        <title>Comparative Genomics of Early-Diverging Mushroom-Forming Fungi Provides Insights into the Origins of Lignocellulose Decay Capabilities.</title>
        <authorList>
            <person name="Nagy L.G."/>
            <person name="Riley R."/>
            <person name="Tritt A."/>
            <person name="Adam C."/>
            <person name="Daum C."/>
            <person name="Floudas D."/>
            <person name="Sun H."/>
            <person name="Yadav J.S."/>
            <person name="Pangilinan J."/>
            <person name="Larsson K.H."/>
            <person name="Matsuura K."/>
            <person name="Barry K."/>
            <person name="Labutti K."/>
            <person name="Kuo R."/>
            <person name="Ohm R.A."/>
            <person name="Bhattacharya S.S."/>
            <person name="Shirouzu T."/>
            <person name="Yoshinaga Y."/>
            <person name="Martin F.M."/>
            <person name="Grigoriev I.V."/>
            <person name="Hibbett D.S."/>
        </authorList>
    </citation>
    <scope>NUCLEOTIDE SEQUENCE [LARGE SCALE GENOMIC DNA]</scope>
    <source>
        <strain evidence="7 8">L-15889</strain>
    </source>
</reference>
<dbReference type="AlphaFoldDB" id="A0A165SY13"/>
<accession>A0A165SY13</accession>
<dbReference type="InterPro" id="IPR017703">
    <property type="entry name" value="YgfZ/GCV_T_CS"/>
</dbReference>
<organism evidence="7 8">
    <name type="scientific">Daedalea quercina L-15889</name>
    <dbReference type="NCBI Taxonomy" id="1314783"/>
    <lineage>
        <taxon>Eukaryota</taxon>
        <taxon>Fungi</taxon>
        <taxon>Dikarya</taxon>
        <taxon>Basidiomycota</taxon>
        <taxon>Agaricomycotina</taxon>
        <taxon>Agaricomycetes</taxon>
        <taxon>Polyporales</taxon>
        <taxon>Fomitopsis</taxon>
    </lineage>
</organism>
<keyword evidence="7" id="KW-0808">Transferase</keyword>
<comment type="similarity">
    <text evidence="4">Belongs to the GcvT family. CAF17/IBA57 subfamily.</text>
</comment>